<reference evidence="2" key="1">
    <citation type="journal article" date="2016" name="Nature">
        <title>Genome evolution in the allotetraploid frog Xenopus laevis.</title>
        <authorList>
            <person name="Session A.M."/>
            <person name="Uno Y."/>
            <person name="Kwon T."/>
            <person name="Chapman J.A."/>
            <person name="Toyoda A."/>
            <person name="Takahashi S."/>
            <person name="Fukui A."/>
            <person name="Hikosaka A."/>
            <person name="Suzuki A."/>
            <person name="Kondo M."/>
            <person name="van Heeringen S.J."/>
            <person name="Quigley I."/>
            <person name="Heinz S."/>
            <person name="Ogino H."/>
            <person name="Ochi H."/>
            <person name="Hellsten U."/>
            <person name="Lyons J.B."/>
            <person name="Simakov O."/>
            <person name="Putnam N."/>
            <person name="Stites J."/>
            <person name="Kuroki Y."/>
            <person name="Tanaka T."/>
            <person name="Michiue T."/>
            <person name="Watanabe M."/>
            <person name="Bogdanovic O."/>
            <person name="Lister R."/>
            <person name="Georgiou G."/>
            <person name="Paranjpe S.S."/>
            <person name="van Kruijsbergen I."/>
            <person name="Shu S."/>
            <person name="Carlson J."/>
            <person name="Kinoshita T."/>
            <person name="Ohta Y."/>
            <person name="Mawaribuchi S."/>
            <person name="Jenkins J."/>
            <person name="Grimwood J."/>
            <person name="Schmutz J."/>
            <person name="Mitros T."/>
            <person name="Mozaffari S.V."/>
            <person name="Suzuki Y."/>
            <person name="Haramoto Y."/>
            <person name="Yamamoto T.S."/>
            <person name="Takagi C."/>
            <person name="Heald R."/>
            <person name="Miller K."/>
            <person name="Haudenschild C."/>
            <person name="Kitzman J."/>
            <person name="Nakayama T."/>
            <person name="Izutsu Y."/>
            <person name="Robert J."/>
            <person name="Fortriede J."/>
            <person name="Burns K."/>
            <person name="Lotay V."/>
            <person name="Karimi K."/>
            <person name="Yasuoka Y."/>
            <person name="Dichmann D.S."/>
            <person name="Flajnik M.F."/>
            <person name="Houston D.W."/>
            <person name="Shendure J."/>
            <person name="DuPasquier L."/>
            <person name="Vize P.D."/>
            <person name="Zorn A.M."/>
            <person name="Ito M."/>
            <person name="Marcotte E.M."/>
            <person name="Wallingford J.B."/>
            <person name="Ito Y."/>
            <person name="Asashima M."/>
            <person name="Ueno N."/>
            <person name="Matsuda Y."/>
            <person name="Veenstra G.J."/>
            <person name="Fujiyama A."/>
            <person name="Harland R.M."/>
            <person name="Taira M."/>
            <person name="Rokhsar D.S."/>
        </authorList>
    </citation>
    <scope>NUCLEOTIDE SEQUENCE [LARGE SCALE GENOMIC DNA]</scope>
    <source>
        <strain evidence="2">J</strain>
    </source>
</reference>
<evidence type="ECO:0000313" key="1">
    <source>
        <dbReference type="EMBL" id="OCT61629.1"/>
    </source>
</evidence>
<dbReference type="AlphaFoldDB" id="A0A974BV44"/>
<dbReference type="Proteomes" id="UP000694892">
    <property type="component" value="Chromosome 9_10S"/>
</dbReference>
<protein>
    <submittedName>
        <fullName evidence="1">Uncharacterized protein</fullName>
    </submittedName>
</protein>
<proteinExistence type="predicted"/>
<organism evidence="1 2">
    <name type="scientific">Xenopus laevis</name>
    <name type="common">African clawed frog</name>
    <dbReference type="NCBI Taxonomy" id="8355"/>
    <lineage>
        <taxon>Eukaryota</taxon>
        <taxon>Metazoa</taxon>
        <taxon>Chordata</taxon>
        <taxon>Craniata</taxon>
        <taxon>Vertebrata</taxon>
        <taxon>Euteleostomi</taxon>
        <taxon>Amphibia</taxon>
        <taxon>Batrachia</taxon>
        <taxon>Anura</taxon>
        <taxon>Pipoidea</taxon>
        <taxon>Pipidae</taxon>
        <taxon>Xenopodinae</taxon>
        <taxon>Xenopus</taxon>
        <taxon>Xenopus</taxon>
    </lineage>
</organism>
<sequence length="81" mass="8549">METPSSGCHCRVETAQEGKEERLCADEKSRAPADTGGNVHPCFKLSEVHQITQGTDTTIISEAQGLLLISSLGTPVGIPVN</sequence>
<dbReference type="EMBL" id="CM004483">
    <property type="protein sequence ID" value="OCT61629.1"/>
    <property type="molecule type" value="Genomic_DNA"/>
</dbReference>
<evidence type="ECO:0000313" key="2">
    <source>
        <dbReference type="Proteomes" id="UP000694892"/>
    </source>
</evidence>
<gene>
    <name evidence="1" type="ORF">XELAEV_18047657mg</name>
</gene>
<accession>A0A974BV44</accession>
<name>A0A974BV44_XENLA</name>